<organism evidence="3 4">
    <name type="scientific">Neptunicella marina</name>
    <dbReference type="NCBI Taxonomy" id="2125989"/>
    <lineage>
        <taxon>Bacteria</taxon>
        <taxon>Pseudomonadati</taxon>
        <taxon>Pseudomonadota</taxon>
        <taxon>Gammaproteobacteria</taxon>
        <taxon>Alteromonadales</taxon>
        <taxon>Alteromonadaceae</taxon>
        <taxon>Neptunicella</taxon>
    </lineage>
</organism>
<dbReference type="PANTHER" id="PTHR40841:SF2">
    <property type="entry name" value="SIDEROPHORE-DEGRADING ESTERASE (EUROFUNG)"/>
    <property type="match status" value="1"/>
</dbReference>
<dbReference type="PANTHER" id="PTHR40841">
    <property type="entry name" value="SIDEROPHORE TRIACETYLFUSARININE C ESTERASE"/>
    <property type="match status" value="1"/>
</dbReference>
<dbReference type="AlphaFoldDB" id="A0A8J6IT14"/>
<keyword evidence="4" id="KW-1185">Reference proteome</keyword>
<dbReference type="RefSeq" id="WP_186505805.1">
    <property type="nucleotide sequence ID" value="NZ_JACNEP010000003.1"/>
</dbReference>
<comment type="caution">
    <text evidence="3">The sequence shown here is derived from an EMBL/GenBank/DDBJ whole genome shotgun (WGS) entry which is preliminary data.</text>
</comment>
<evidence type="ECO:0000256" key="2">
    <source>
        <dbReference type="ARBA" id="ARBA00022801"/>
    </source>
</evidence>
<gene>
    <name evidence="3" type="ORF">H8B19_05555</name>
</gene>
<evidence type="ECO:0000313" key="3">
    <source>
        <dbReference type="EMBL" id="MBC3765332.1"/>
    </source>
</evidence>
<reference evidence="3" key="2">
    <citation type="submission" date="2020-08" db="EMBL/GenBank/DDBJ databases">
        <authorList>
            <person name="Lai Q."/>
        </authorList>
    </citation>
    <scope>NUCLEOTIDE SEQUENCE</scope>
    <source>
        <strain evidence="3">S27-2</strain>
    </source>
</reference>
<comment type="similarity">
    <text evidence="1">Belongs to the esterase D family.</text>
</comment>
<sequence length="364" mass="40975">MRISCFSLLKVFLSVLWLLSVAIRAEVTLPNTQTKDIKSNINQQVYRLHIQLPANYTDTNKHYPVVYLLDAQWDFPLLSAIYGQQYYDGFLPELILVGITWGGENADANKLRRRDFTPSDMDGNGGSGQAATFLKVIDQEIIPFIDEQFRSNDNRTLMGSSLGGLFTLYAMFNQPQRFNQYIPSSPAVDWDDGVLYTSAKQYLKNPPPHPIKMFMPVSELETLYTPVMQMADFLTQQNLPNLQWQKHVVLGAGHSGVKAEGDTRGLQYVFAKPAINLTQVQLKQYTGLYQAANQPDIKIVLDKSLSQLSAVLKGKATSLLAANPQQFFHRGEFFKVNFHSSETNKVNGLTLNTFASSVNYTKVN</sequence>
<dbReference type="InterPro" id="IPR029058">
    <property type="entry name" value="AB_hydrolase_fold"/>
</dbReference>
<name>A0A8J6IT14_9ALTE</name>
<dbReference type="Proteomes" id="UP000601768">
    <property type="component" value="Unassembled WGS sequence"/>
</dbReference>
<keyword evidence="2 3" id="KW-0378">Hydrolase</keyword>
<accession>A0A8J6IT14</accession>
<dbReference type="Pfam" id="PF00756">
    <property type="entry name" value="Esterase"/>
    <property type="match status" value="1"/>
</dbReference>
<dbReference type="InterPro" id="IPR052558">
    <property type="entry name" value="Siderophore_Hydrolase_D"/>
</dbReference>
<dbReference type="Gene3D" id="3.40.50.1820">
    <property type="entry name" value="alpha/beta hydrolase"/>
    <property type="match status" value="1"/>
</dbReference>
<reference evidence="3" key="1">
    <citation type="journal article" date="2018" name="Int. J. Syst. Evol. Microbiol.">
        <title>Neptunicella marina gen. nov., sp. nov., isolated from surface seawater.</title>
        <authorList>
            <person name="Liu X."/>
            <person name="Lai Q."/>
            <person name="Du Y."/>
            <person name="Zhang X."/>
            <person name="Liu Z."/>
            <person name="Sun F."/>
            <person name="Shao Z."/>
        </authorList>
    </citation>
    <scope>NUCLEOTIDE SEQUENCE</scope>
    <source>
        <strain evidence="3">S27-2</strain>
    </source>
</reference>
<dbReference type="EMBL" id="JACNEP010000003">
    <property type="protein sequence ID" value="MBC3765332.1"/>
    <property type="molecule type" value="Genomic_DNA"/>
</dbReference>
<dbReference type="GO" id="GO:0016788">
    <property type="term" value="F:hydrolase activity, acting on ester bonds"/>
    <property type="evidence" value="ECO:0007669"/>
    <property type="project" value="TreeGrafter"/>
</dbReference>
<dbReference type="SUPFAM" id="SSF53474">
    <property type="entry name" value="alpha/beta-Hydrolases"/>
    <property type="match status" value="1"/>
</dbReference>
<evidence type="ECO:0000256" key="1">
    <source>
        <dbReference type="ARBA" id="ARBA00005622"/>
    </source>
</evidence>
<protein>
    <submittedName>
        <fullName evidence="3">Alpha/beta hydrolase</fullName>
    </submittedName>
</protein>
<evidence type="ECO:0000313" key="4">
    <source>
        <dbReference type="Proteomes" id="UP000601768"/>
    </source>
</evidence>
<proteinExistence type="inferred from homology"/>
<dbReference type="InterPro" id="IPR000801">
    <property type="entry name" value="Esterase-like"/>
</dbReference>